<sequence>MALWEYTSFIKWLVFLNIFLSNCVPTNFLKIQDLRGVWDVQNLKRGYNLPASVPGGVYSDLMKNKIIDDVFFKSNDINTRWVSKINWNYTRTFTVSEVLLSHSNINLVFDGIDTFARIKINDKHVGVTENMFVRYIFDVESYLQPGTNTIEVQFISPVRAARLIFEKQAHKYVVPPLCVPEEYHGECHVNHIRKMQASFAWDWGPAFPSMGIWKPVYLEAYNSSVLRDVTVEIRSDTAGDHWDITVNVYLAKNYNKDFIQGTVIFRLYTDIEKLTNIYRINITKNVEGDFVFTQTISISKSYVKLWWPNGYGEPNLYILKVSYMDVNKNEKSSKILKVGFRTVELVQNAIQSGRTFYFKINDVPLFAKGSNVIPISILPELGQNETTIRFLLQSAKDVHMNMLRVWGGGVYESDVLYQTADEMGLMLWQDFMFACSMYPSGEAFLSSIRTEVRHQVRRLQYHPSIVLWASNNENEAALRGDWYNTNWNFTLFHEDYVKLYVDTIRDEVLLNDKTRPFLTSSPTNGIESDAEDYVASDPGSNFYGDVHFYNYLFDGWSTLTYPVNRFASEFGYQSLPSTDTLFTATDDPDDLSTNSAFLLNRQHHSSGYEEMQVLIEYQLNLPSRNNTHYNRIFAYYSQIIQAMSVKIETEYYRQWRSNLNNVGEGLTMGALYWQLNDVWVAPSWSSIDFKNNWKMIHYYAKKFFAPVIVKGDKDISNNVHIYVVSDLLKPVRNSVLDIIMFTWDSFLPLSQRTLKIDVLPGFSQRITTVSTFASVSNTNEPCGNLQATDCFLYFTLKDDNNETVAPDNFVFPVPLKLVKLQKPTVKIIDVRQADSASKVFEIEIQTDRIALFVWLSVKNIRGLFSDNGFLQVTPTKMIYFYAEETTPMISIKSSLAVTNLLGDDGI</sequence>
<evidence type="ECO:0000256" key="13">
    <source>
        <dbReference type="ARBA" id="ARBA00033445"/>
    </source>
</evidence>
<dbReference type="GO" id="GO:0005764">
    <property type="term" value="C:lysosome"/>
    <property type="evidence" value="ECO:0007669"/>
    <property type="project" value="UniProtKB-SubCell"/>
</dbReference>
<reference evidence="22" key="1">
    <citation type="submission" date="2019-08" db="EMBL/GenBank/DDBJ databases">
        <title>The genome of the North American firefly Photinus pyralis.</title>
        <authorList>
            <consortium name="Photinus pyralis genome working group"/>
            <person name="Fallon T.R."/>
            <person name="Sander Lower S.E."/>
            <person name="Weng J.-K."/>
        </authorList>
    </citation>
    <scope>NUCLEOTIDE SEQUENCE</scope>
    <source>
        <strain evidence="22">TRF0915ILg1</strain>
        <tissue evidence="22">Whole body</tissue>
    </source>
</reference>
<comment type="similarity">
    <text evidence="14">Belongs to the glycosyl hydrolase 2 family. Beta-mannosidase B subfamily.</text>
</comment>
<keyword evidence="7" id="KW-0964">Secreted</keyword>
<dbReference type="SUPFAM" id="SSF51445">
    <property type="entry name" value="(Trans)glycosidases"/>
    <property type="match status" value="1"/>
</dbReference>
<evidence type="ECO:0000256" key="5">
    <source>
        <dbReference type="ARBA" id="ARBA00011738"/>
    </source>
</evidence>
<evidence type="ECO:0000256" key="9">
    <source>
        <dbReference type="ARBA" id="ARBA00022801"/>
    </source>
</evidence>
<keyword evidence="23" id="KW-1185">Reference proteome</keyword>
<dbReference type="InterPro" id="IPR036156">
    <property type="entry name" value="Beta-gal/glucu_dom_sf"/>
</dbReference>
<dbReference type="OrthoDB" id="2866996at2759"/>
<evidence type="ECO:0000256" key="7">
    <source>
        <dbReference type="ARBA" id="ARBA00022525"/>
    </source>
</evidence>
<dbReference type="SUPFAM" id="SSF49303">
    <property type="entry name" value="beta-Galactosidase/glucuronidase domain"/>
    <property type="match status" value="2"/>
</dbReference>
<organism evidence="22 23">
    <name type="scientific">Ignelater luminosus</name>
    <name type="common">Cucubano</name>
    <name type="synonym">Pyrophorus luminosus</name>
    <dbReference type="NCBI Taxonomy" id="2038154"/>
    <lineage>
        <taxon>Eukaryota</taxon>
        <taxon>Metazoa</taxon>
        <taxon>Ecdysozoa</taxon>
        <taxon>Arthropoda</taxon>
        <taxon>Hexapoda</taxon>
        <taxon>Insecta</taxon>
        <taxon>Pterygota</taxon>
        <taxon>Neoptera</taxon>
        <taxon>Endopterygota</taxon>
        <taxon>Coleoptera</taxon>
        <taxon>Polyphaga</taxon>
        <taxon>Elateriformia</taxon>
        <taxon>Elateroidea</taxon>
        <taxon>Elateridae</taxon>
        <taxon>Agrypninae</taxon>
        <taxon>Pyrophorini</taxon>
        <taxon>Ignelater</taxon>
    </lineage>
</organism>
<name>A0A8K0D8N0_IGNLU</name>
<keyword evidence="10" id="KW-0325">Glycoprotein</keyword>
<feature type="domain" description="Mannosidase Ig/CBM-like" evidence="20">
    <location>
        <begin position="718"/>
        <end position="816"/>
    </location>
</feature>
<comment type="subcellular location">
    <subcellularLocation>
        <location evidence="2">Lysosome</location>
    </subcellularLocation>
    <subcellularLocation>
        <location evidence="3">Secreted</location>
    </subcellularLocation>
</comment>
<dbReference type="InterPro" id="IPR050887">
    <property type="entry name" value="Beta-mannosidase_GH2"/>
</dbReference>
<dbReference type="Pfam" id="PF17753">
    <property type="entry name" value="Ig_mannosidase"/>
    <property type="match status" value="1"/>
</dbReference>
<dbReference type="InterPro" id="IPR013783">
    <property type="entry name" value="Ig-like_fold"/>
</dbReference>
<dbReference type="InterPro" id="IPR041625">
    <property type="entry name" value="Beta-mannosidase_Ig"/>
</dbReference>
<dbReference type="Gene3D" id="3.20.20.80">
    <property type="entry name" value="Glycosidases"/>
    <property type="match status" value="1"/>
</dbReference>
<dbReference type="FunFam" id="3.20.20.80:FF:000035">
    <property type="entry name" value="Mannosidase beta"/>
    <property type="match status" value="1"/>
</dbReference>
<keyword evidence="9" id="KW-0378">Hydrolase</keyword>
<dbReference type="Pfam" id="PF00703">
    <property type="entry name" value="Glyco_hydro_2"/>
    <property type="match status" value="1"/>
</dbReference>
<comment type="catalytic activity">
    <reaction evidence="1">
        <text>Hydrolysis of terminal, non-reducing beta-D-mannose residues in beta-D-mannosides.</text>
        <dbReference type="EC" id="3.2.1.25"/>
    </reaction>
</comment>
<feature type="domain" description="Beta-mannosidase Ig-fold" evidence="19">
    <location>
        <begin position="820"/>
        <end position="899"/>
    </location>
</feature>
<dbReference type="SUPFAM" id="SSF49785">
    <property type="entry name" value="Galactose-binding domain-like"/>
    <property type="match status" value="1"/>
</dbReference>
<evidence type="ECO:0000259" key="21">
    <source>
        <dbReference type="Pfam" id="PF22666"/>
    </source>
</evidence>
<evidence type="ECO:0000313" key="22">
    <source>
        <dbReference type="EMBL" id="KAF2901224.1"/>
    </source>
</evidence>
<dbReference type="Pfam" id="PF22666">
    <property type="entry name" value="Glyco_hydro_2_N2"/>
    <property type="match status" value="1"/>
</dbReference>
<protein>
    <recommendedName>
        <fullName evidence="15">Beta-mannosidase B</fullName>
        <ecNumber evidence="6">3.2.1.25</ecNumber>
    </recommendedName>
    <alternativeName>
        <fullName evidence="13">Mannanase</fullName>
    </alternativeName>
    <alternativeName>
        <fullName evidence="16">Mannanase B</fullName>
    </alternativeName>
</protein>
<dbReference type="InterPro" id="IPR041447">
    <property type="entry name" value="Mannosidase_ig"/>
</dbReference>
<dbReference type="EC" id="3.2.1.25" evidence="6"/>
<feature type="domain" description="Beta-mannosidase-like galactose-binding" evidence="21">
    <location>
        <begin position="38"/>
        <end position="214"/>
    </location>
</feature>
<feature type="domain" description="Glycoside hydrolase family 2 immunoglobulin-like beta-sandwich" evidence="18">
    <location>
        <begin position="227"/>
        <end position="341"/>
    </location>
</feature>
<dbReference type="InterPro" id="IPR008979">
    <property type="entry name" value="Galactose-bd-like_sf"/>
</dbReference>
<feature type="signal peptide" evidence="17">
    <location>
        <begin position="1"/>
        <end position="25"/>
    </location>
</feature>
<evidence type="ECO:0000256" key="12">
    <source>
        <dbReference type="ARBA" id="ARBA00023295"/>
    </source>
</evidence>
<dbReference type="FunFam" id="2.60.120.260:FF:000060">
    <property type="entry name" value="Probable beta-mannosidase"/>
    <property type="match status" value="1"/>
</dbReference>
<dbReference type="InterPro" id="IPR054593">
    <property type="entry name" value="Beta-mannosidase-like_N2"/>
</dbReference>
<dbReference type="Gene3D" id="2.60.120.260">
    <property type="entry name" value="Galactose-binding domain-like"/>
    <property type="match status" value="1"/>
</dbReference>
<evidence type="ECO:0000256" key="3">
    <source>
        <dbReference type="ARBA" id="ARBA00004613"/>
    </source>
</evidence>
<keyword evidence="12" id="KW-0326">Glycosidase</keyword>
<dbReference type="Pfam" id="PF17786">
    <property type="entry name" value="Mannosidase_ig"/>
    <property type="match status" value="1"/>
</dbReference>
<feature type="chain" id="PRO_5035432348" description="Beta-mannosidase B" evidence="17">
    <location>
        <begin position="26"/>
        <end position="906"/>
    </location>
</feature>
<evidence type="ECO:0000256" key="8">
    <source>
        <dbReference type="ARBA" id="ARBA00022729"/>
    </source>
</evidence>
<dbReference type="GO" id="GO:0005975">
    <property type="term" value="P:carbohydrate metabolic process"/>
    <property type="evidence" value="ECO:0007669"/>
    <property type="project" value="InterPro"/>
</dbReference>
<dbReference type="GO" id="GO:0004567">
    <property type="term" value="F:beta-mannosidase activity"/>
    <property type="evidence" value="ECO:0007669"/>
    <property type="project" value="UniProtKB-EC"/>
</dbReference>
<dbReference type="AlphaFoldDB" id="A0A8K0D8N0"/>
<evidence type="ECO:0000256" key="14">
    <source>
        <dbReference type="ARBA" id="ARBA00038429"/>
    </source>
</evidence>
<evidence type="ECO:0000256" key="15">
    <source>
        <dbReference type="ARBA" id="ARBA00041069"/>
    </source>
</evidence>
<dbReference type="InterPro" id="IPR017853">
    <property type="entry name" value="GH"/>
</dbReference>
<evidence type="ECO:0000256" key="1">
    <source>
        <dbReference type="ARBA" id="ARBA00000829"/>
    </source>
</evidence>
<evidence type="ECO:0000256" key="6">
    <source>
        <dbReference type="ARBA" id="ARBA00012754"/>
    </source>
</evidence>
<evidence type="ECO:0000259" key="18">
    <source>
        <dbReference type="Pfam" id="PF00703"/>
    </source>
</evidence>
<dbReference type="GO" id="GO:0005576">
    <property type="term" value="C:extracellular region"/>
    <property type="evidence" value="ECO:0007669"/>
    <property type="project" value="UniProtKB-SubCell"/>
</dbReference>
<evidence type="ECO:0000256" key="10">
    <source>
        <dbReference type="ARBA" id="ARBA00023180"/>
    </source>
</evidence>
<proteinExistence type="inferred from homology"/>
<dbReference type="GO" id="GO:0006516">
    <property type="term" value="P:glycoprotein catabolic process"/>
    <property type="evidence" value="ECO:0007669"/>
    <property type="project" value="TreeGrafter"/>
</dbReference>
<evidence type="ECO:0000256" key="17">
    <source>
        <dbReference type="SAM" id="SignalP"/>
    </source>
</evidence>
<evidence type="ECO:0000259" key="20">
    <source>
        <dbReference type="Pfam" id="PF17786"/>
    </source>
</evidence>
<dbReference type="EMBL" id="VTPC01001779">
    <property type="protein sequence ID" value="KAF2901224.1"/>
    <property type="molecule type" value="Genomic_DNA"/>
</dbReference>
<evidence type="ECO:0000256" key="2">
    <source>
        <dbReference type="ARBA" id="ARBA00004371"/>
    </source>
</evidence>
<evidence type="ECO:0000256" key="4">
    <source>
        <dbReference type="ARBA" id="ARBA00004740"/>
    </source>
</evidence>
<dbReference type="InterPro" id="IPR006102">
    <property type="entry name" value="Ig-like_GH2"/>
</dbReference>
<keyword evidence="11" id="KW-0458">Lysosome</keyword>
<comment type="pathway">
    <text evidence="4">Glycan metabolism; N-glycan degradation.</text>
</comment>
<comment type="subunit">
    <text evidence="5">Homodimer.</text>
</comment>
<dbReference type="PANTHER" id="PTHR43730">
    <property type="entry name" value="BETA-MANNOSIDASE"/>
    <property type="match status" value="1"/>
</dbReference>
<accession>A0A8K0D8N0</accession>
<dbReference type="Gene3D" id="2.60.40.10">
    <property type="entry name" value="Immunoglobulins"/>
    <property type="match status" value="3"/>
</dbReference>
<gene>
    <name evidence="22" type="ORF">ILUMI_04960</name>
</gene>
<comment type="caution">
    <text evidence="22">The sequence shown here is derived from an EMBL/GenBank/DDBJ whole genome shotgun (WGS) entry which is preliminary data.</text>
</comment>
<dbReference type="Proteomes" id="UP000801492">
    <property type="component" value="Unassembled WGS sequence"/>
</dbReference>
<evidence type="ECO:0000313" key="23">
    <source>
        <dbReference type="Proteomes" id="UP000801492"/>
    </source>
</evidence>
<evidence type="ECO:0000259" key="19">
    <source>
        <dbReference type="Pfam" id="PF17753"/>
    </source>
</evidence>
<keyword evidence="8 17" id="KW-0732">Signal</keyword>
<evidence type="ECO:0000256" key="16">
    <source>
        <dbReference type="ARBA" id="ARBA00041614"/>
    </source>
</evidence>
<evidence type="ECO:0000256" key="11">
    <source>
        <dbReference type="ARBA" id="ARBA00023228"/>
    </source>
</evidence>
<dbReference type="PANTHER" id="PTHR43730:SF1">
    <property type="entry name" value="BETA-MANNOSIDASE"/>
    <property type="match status" value="1"/>
</dbReference>